<dbReference type="Pfam" id="PF00005">
    <property type="entry name" value="ABC_tran"/>
    <property type="match status" value="1"/>
</dbReference>
<dbReference type="Gene3D" id="3.40.50.300">
    <property type="entry name" value="P-loop containing nucleotide triphosphate hydrolases"/>
    <property type="match status" value="1"/>
</dbReference>
<dbReference type="SUPFAM" id="SSF52540">
    <property type="entry name" value="P-loop containing nucleoside triphosphate hydrolases"/>
    <property type="match status" value="1"/>
</dbReference>
<accession>A0A644SWM7</accession>
<comment type="similarity">
    <text evidence="1">Belongs to the ABC transporter superfamily.</text>
</comment>
<organism evidence="7">
    <name type="scientific">bioreactor metagenome</name>
    <dbReference type="NCBI Taxonomy" id="1076179"/>
    <lineage>
        <taxon>unclassified sequences</taxon>
        <taxon>metagenomes</taxon>
        <taxon>ecological metagenomes</taxon>
    </lineage>
</organism>
<dbReference type="InterPro" id="IPR003439">
    <property type="entry name" value="ABC_transporter-like_ATP-bd"/>
</dbReference>
<keyword evidence="5" id="KW-0029">Amino-acid transport</keyword>
<dbReference type="CDD" id="cd03224">
    <property type="entry name" value="ABC_TM1139_LivF_branched"/>
    <property type="match status" value="1"/>
</dbReference>
<evidence type="ECO:0000259" key="6">
    <source>
        <dbReference type="PROSITE" id="PS50893"/>
    </source>
</evidence>
<feature type="domain" description="ABC transporter" evidence="6">
    <location>
        <begin position="6"/>
        <end position="242"/>
    </location>
</feature>
<keyword evidence="2" id="KW-0813">Transport</keyword>
<dbReference type="PANTHER" id="PTHR43820">
    <property type="entry name" value="HIGH-AFFINITY BRANCHED-CHAIN AMINO ACID TRANSPORT ATP-BINDING PROTEIN LIVF"/>
    <property type="match status" value="1"/>
</dbReference>
<dbReference type="EMBL" id="VSSQ01000008">
    <property type="protein sequence ID" value="MPL59100.1"/>
    <property type="molecule type" value="Genomic_DNA"/>
</dbReference>
<dbReference type="GO" id="GO:0005524">
    <property type="term" value="F:ATP binding"/>
    <property type="evidence" value="ECO:0007669"/>
    <property type="project" value="UniProtKB-KW"/>
</dbReference>
<evidence type="ECO:0000256" key="2">
    <source>
        <dbReference type="ARBA" id="ARBA00022448"/>
    </source>
</evidence>
<keyword evidence="3" id="KW-0547">Nucleotide-binding</keyword>
<dbReference type="AlphaFoldDB" id="A0A644SWM7"/>
<dbReference type="GO" id="GO:0015658">
    <property type="term" value="F:branched-chain amino acid transmembrane transporter activity"/>
    <property type="evidence" value="ECO:0007669"/>
    <property type="project" value="TreeGrafter"/>
</dbReference>
<evidence type="ECO:0000256" key="1">
    <source>
        <dbReference type="ARBA" id="ARBA00005417"/>
    </source>
</evidence>
<keyword evidence="4 7" id="KW-0067">ATP-binding</keyword>
<dbReference type="SMART" id="SM00382">
    <property type="entry name" value="AAA"/>
    <property type="match status" value="1"/>
</dbReference>
<sequence length="253" mass="27364">MMTSLLEVKDLCLDYGAVRALNHVSLKVEENEIVAVLGANGAGKTSLLKAISGLVRPSEGSIHFKGDDLSRIQACSLASRGIAHVPEGRRVFSTLSVRENLLLGKYGVRNSREKADLDSLEERVYALFPILKDRRRQLAGTLSGGEQQMLAIGRALVSSPSLLLLDEPSLGLAPIIVQEIFGLIKKIHEEEKVAILLVEQNARKALKAASRAYILELGKMVVSGSSADLAQDPRVRAAYLGTKACRDRNGIPT</sequence>
<dbReference type="PROSITE" id="PS00211">
    <property type="entry name" value="ABC_TRANSPORTER_1"/>
    <property type="match status" value="1"/>
</dbReference>
<dbReference type="GO" id="GO:0015807">
    <property type="term" value="P:L-amino acid transport"/>
    <property type="evidence" value="ECO:0007669"/>
    <property type="project" value="TreeGrafter"/>
</dbReference>
<protein>
    <submittedName>
        <fullName evidence="7">High-affinity branched-chain amino acid transport ATP-binding protein LivF</fullName>
    </submittedName>
</protein>
<dbReference type="InterPro" id="IPR027417">
    <property type="entry name" value="P-loop_NTPase"/>
</dbReference>
<evidence type="ECO:0000256" key="5">
    <source>
        <dbReference type="ARBA" id="ARBA00022970"/>
    </source>
</evidence>
<proteinExistence type="inferred from homology"/>
<gene>
    <name evidence="7" type="primary">livF_4</name>
    <name evidence="7" type="ORF">SDC9_04648</name>
</gene>
<dbReference type="InterPro" id="IPR052156">
    <property type="entry name" value="BCAA_Transport_ATP-bd_LivF"/>
</dbReference>
<name>A0A644SWM7_9ZZZZ</name>
<dbReference type="InterPro" id="IPR003593">
    <property type="entry name" value="AAA+_ATPase"/>
</dbReference>
<comment type="caution">
    <text evidence="7">The sequence shown here is derived from an EMBL/GenBank/DDBJ whole genome shotgun (WGS) entry which is preliminary data.</text>
</comment>
<evidence type="ECO:0000313" key="7">
    <source>
        <dbReference type="EMBL" id="MPL59100.1"/>
    </source>
</evidence>
<dbReference type="PROSITE" id="PS50893">
    <property type="entry name" value="ABC_TRANSPORTER_2"/>
    <property type="match status" value="1"/>
</dbReference>
<dbReference type="GO" id="GO:0016887">
    <property type="term" value="F:ATP hydrolysis activity"/>
    <property type="evidence" value="ECO:0007669"/>
    <property type="project" value="InterPro"/>
</dbReference>
<dbReference type="PANTHER" id="PTHR43820:SF4">
    <property type="entry name" value="HIGH-AFFINITY BRANCHED-CHAIN AMINO ACID TRANSPORT ATP-BINDING PROTEIN LIVF"/>
    <property type="match status" value="1"/>
</dbReference>
<evidence type="ECO:0000256" key="4">
    <source>
        <dbReference type="ARBA" id="ARBA00022840"/>
    </source>
</evidence>
<evidence type="ECO:0000256" key="3">
    <source>
        <dbReference type="ARBA" id="ARBA00022741"/>
    </source>
</evidence>
<reference evidence="7" key="1">
    <citation type="submission" date="2019-08" db="EMBL/GenBank/DDBJ databases">
        <authorList>
            <person name="Kucharzyk K."/>
            <person name="Murdoch R.W."/>
            <person name="Higgins S."/>
            <person name="Loffler F."/>
        </authorList>
    </citation>
    <scope>NUCLEOTIDE SEQUENCE</scope>
</reference>
<dbReference type="InterPro" id="IPR017871">
    <property type="entry name" value="ABC_transporter-like_CS"/>
</dbReference>